<accession>A0A5B8N058</accession>
<protein>
    <submittedName>
        <fullName evidence="10">Subtilisin serine protease</fullName>
    </submittedName>
</protein>
<dbReference type="InterPro" id="IPR008979">
    <property type="entry name" value="Galactose-bd-like_sf"/>
</dbReference>
<feature type="active site" description="Charge relay system" evidence="4 5">
    <location>
        <position position="460"/>
    </location>
</feature>
<evidence type="ECO:0000256" key="4">
    <source>
        <dbReference type="PIRSR" id="PIRSR615500-1"/>
    </source>
</evidence>
<dbReference type="SUPFAM" id="SSF52025">
    <property type="entry name" value="PA domain"/>
    <property type="match status" value="1"/>
</dbReference>
<dbReference type="OrthoDB" id="509353at2759"/>
<gene>
    <name evidence="10" type="ORF">A3770_18p81840</name>
    <name evidence="9" type="ORF">CPRI1469_LOCUS7033</name>
</gene>
<proteinExistence type="inferred from homology"/>
<dbReference type="PANTHER" id="PTHR43399">
    <property type="entry name" value="SUBTILISIN-RELATED"/>
    <property type="match status" value="1"/>
</dbReference>
<reference evidence="9" key="2">
    <citation type="submission" date="2021-01" db="EMBL/GenBank/DDBJ databases">
        <authorList>
            <person name="Corre E."/>
            <person name="Pelletier E."/>
            <person name="Niang G."/>
            <person name="Scheremetjew M."/>
            <person name="Finn R."/>
            <person name="Kale V."/>
            <person name="Holt S."/>
            <person name="Cochrane G."/>
            <person name="Meng A."/>
            <person name="Brown T."/>
            <person name="Cohen L."/>
        </authorList>
    </citation>
    <scope>NUCLEOTIDE SEQUENCE</scope>
    <source>
        <strain evidence="9">CCMP1205</strain>
    </source>
</reference>
<feature type="active site" description="Charge relay system" evidence="4 5">
    <location>
        <position position="421"/>
    </location>
</feature>
<dbReference type="SUPFAM" id="SSF49785">
    <property type="entry name" value="Galactose-binding domain-like"/>
    <property type="match status" value="1"/>
</dbReference>
<evidence type="ECO:0000256" key="2">
    <source>
        <dbReference type="ARBA" id="ARBA00022801"/>
    </source>
</evidence>
<dbReference type="Pfam" id="PF02225">
    <property type="entry name" value="PA"/>
    <property type="match status" value="1"/>
</dbReference>
<keyword evidence="3 5" id="KW-0720">Serine protease</keyword>
<dbReference type="PROSITE" id="PS00137">
    <property type="entry name" value="SUBTILASE_HIS"/>
    <property type="match status" value="1"/>
</dbReference>
<evidence type="ECO:0000313" key="11">
    <source>
        <dbReference type="Proteomes" id="UP000316726"/>
    </source>
</evidence>
<dbReference type="PANTHER" id="PTHR43399:SF5">
    <property type="entry name" value="PEPTIDASE S8 FAMILY WITH PROTEASE-ASSOCIATED DOMAIN"/>
    <property type="match status" value="1"/>
</dbReference>
<dbReference type="InterPro" id="IPR036852">
    <property type="entry name" value="Peptidase_S8/S53_dom_sf"/>
</dbReference>
<name>A0A5B8N058_9CHLO</name>
<dbReference type="EMBL" id="CP031051">
    <property type="protein sequence ID" value="QDZ25666.1"/>
    <property type="molecule type" value="Genomic_DNA"/>
</dbReference>
<evidence type="ECO:0000313" key="10">
    <source>
        <dbReference type="EMBL" id="QDZ25666.1"/>
    </source>
</evidence>
<dbReference type="EMBL" id="HBHL01010580">
    <property type="protein sequence ID" value="CAD9718168.1"/>
    <property type="molecule type" value="Transcribed_RNA"/>
</dbReference>
<feature type="signal peptide" evidence="6">
    <location>
        <begin position="1"/>
        <end position="30"/>
    </location>
</feature>
<dbReference type="InterPro" id="IPR034058">
    <property type="entry name" value="TagA/B/C/D_pept_dom"/>
</dbReference>
<dbReference type="SUPFAM" id="SSF52743">
    <property type="entry name" value="Subtilisin-like"/>
    <property type="match status" value="1"/>
</dbReference>
<dbReference type="Gene3D" id="3.40.50.200">
    <property type="entry name" value="Peptidase S8/S53 domain"/>
    <property type="match status" value="2"/>
</dbReference>
<dbReference type="Gene3D" id="2.60.120.380">
    <property type="match status" value="1"/>
</dbReference>
<evidence type="ECO:0000256" key="3">
    <source>
        <dbReference type="ARBA" id="ARBA00022825"/>
    </source>
</evidence>
<dbReference type="InterPro" id="IPR003137">
    <property type="entry name" value="PA_domain"/>
</dbReference>
<dbReference type="AlphaFoldDB" id="A0A5B8N058"/>
<keyword evidence="11" id="KW-1185">Reference proteome</keyword>
<dbReference type="InterPro" id="IPR023828">
    <property type="entry name" value="Peptidase_S8_Ser-AS"/>
</dbReference>
<evidence type="ECO:0000259" key="8">
    <source>
        <dbReference type="Pfam" id="PF02225"/>
    </source>
</evidence>
<evidence type="ECO:0000256" key="6">
    <source>
        <dbReference type="SAM" id="SignalP"/>
    </source>
</evidence>
<keyword evidence="2 5" id="KW-0378">Hydrolase</keyword>
<dbReference type="InterPro" id="IPR000209">
    <property type="entry name" value="Peptidase_S8/S53_dom"/>
</dbReference>
<evidence type="ECO:0000313" key="9">
    <source>
        <dbReference type="EMBL" id="CAD9718168.1"/>
    </source>
</evidence>
<evidence type="ECO:0000256" key="5">
    <source>
        <dbReference type="PROSITE-ProRule" id="PRU01240"/>
    </source>
</evidence>
<feature type="active site" description="Charge relay system" evidence="4 5">
    <location>
        <position position="804"/>
    </location>
</feature>
<dbReference type="STRING" id="1764295.A0A5B8N058"/>
<feature type="chain" id="PRO_5044096600" evidence="6">
    <location>
        <begin position="31"/>
        <end position="1065"/>
    </location>
</feature>
<dbReference type="PRINTS" id="PR00723">
    <property type="entry name" value="SUBTILISIN"/>
</dbReference>
<dbReference type="InterPro" id="IPR015500">
    <property type="entry name" value="Peptidase_S8_subtilisin-rel"/>
</dbReference>
<evidence type="ECO:0000256" key="1">
    <source>
        <dbReference type="ARBA" id="ARBA00022670"/>
    </source>
</evidence>
<dbReference type="GO" id="GO:0006508">
    <property type="term" value="P:proteolysis"/>
    <property type="evidence" value="ECO:0007669"/>
    <property type="project" value="UniProtKB-KW"/>
</dbReference>
<dbReference type="InterPro" id="IPR051048">
    <property type="entry name" value="Peptidase_S8/S53_subtilisin"/>
</dbReference>
<keyword evidence="1 5" id="KW-0645">Protease</keyword>
<reference evidence="10 11" key="1">
    <citation type="submission" date="2018-07" db="EMBL/GenBank/DDBJ databases">
        <title>The complete nuclear genome of the prasinophyte Chloropicon primus (CCMP1205).</title>
        <authorList>
            <person name="Pombert J.-F."/>
            <person name="Otis C."/>
            <person name="Turmel M."/>
            <person name="Lemieux C."/>
        </authorList>
    </citation>
    <scope>NUCLEOTIDE SEQUENCE [LARGE SCALE GENOMIC DNA]</scope>
    <source>
        <strain evidence="10 11">CCMP1205</strain>
    </source>
</reference>
<dbReference type="Pfam" id="PF00082">
    <property type="entry name" value="Peptidase_S8"/>
    <property type="match status" value="1"/>
</dbReference>
<dbReference type="InterPro" id="IPR046450">
    <property type="entry name" value="PA_dom_sf"/>
</dbReference>
<dbReference type="PROSITE" id="PS51892">
    <property type="entry name" value="SUBTILASE"/>
    <property type="match status" value="1"/>
</dbReference>
<dbReference type="GO" id="GO:0004252">
    <property type="term" value="F:serine-type endopeptidase activity"/>
    <property type="evidence" value="ECO:0007669"/>
    <property type="project" value="UniProtKB-UniRule"/>
</dbReference>
<keyword evidence="6" id="KW-0732">Signal</keyword>
<dbReference type="Proteomes" id="UP000316726">
    <property type="component" value="Chromosome 18"/>
</dbReference>
<organism evidence="10 11">
    <name type="scientific">Chloropicon primus</name>
    <dbReference type="NCBI Taxonomy" id="1764295"/>
    <lineage>
        <taxon>Eukaryota</taxon>
        <taxon>Viridiplantae</taxon>
        <taxon>Chlorophyta</taxon>
        <taxon>Chloropicophyceae</taxon>
        <taxon>Chloropicales</taxon>
        <taxon>Chloropicaceae</taxon>
        <taxon>Chloropicon</taxon>
    </lineage>
</organism>
<dbReference type="InterPro" id="IPR022398">
    <property type="entry name" value="Peptidase_S8_His-AS"/>
</dbReference>
<feature type="domain" description="PA" evidence="8">
    <location>
        <begin position="654"/>
        <end position="727"/>
    </location>
</feature>
<sequence>MTGGGLRDAGLGSGWSVLLLVLLLARFCQASSSTSSSSSSLSVVAHLRSGTVVLDDGATTQTSSSSSAVVLPPLHRKDFRWAQAAEVLGQESPEKARVGRIALESFDGCSASSSLSSWWNGSGASQVVVAVDDASSSVQHGALTVLENVLGARGAVADFLAGDRYLVVVESSFEDEFRREMAEMGAATAPYAARSKISPEMAALLEVLEVTEVSTAGPSPSGAVDLFQISPTVSLQVMAKGNSAPTNGSAGAPGLLLPLKALDLRLKGQSNETLDFFSAAVDGRDRLLMSVSTPTIPGLDGRGIRRALEAMSGSCGFEVESARDSFESAYEELAQSGRKKHLSFKMAVPRQRVKRVVTALADLPFVNWIEPELEVRVFNHIASTVLQVGSGGRGKREDDPSKRPFWAQGLTGQGEIVGVGDTGLDTKSCFFWDPNHDVGYEHDKVIGYRGFADYEDTSGHGTHVCGSIAGRAGNDSGYSSYNGMAPDAKLAFTDLGLSFGDQRGLIAPETMEEYYEYAYGLGARIHSDSWGGLSTAYTRSAREVDEWHFYHPEFLAMIAAGNDGEFLSSDGVESTVSTPATCKNALAVGATLSMGVMDPPIDPVTNFEIVEPAEYSRRKFQLVSSLFSPVFEFDEDREIELVMTTYPRLCGDLTTQDMEEVKGKVVLVERGDCYFSEKVRRLVDGGALGAIIYNNEESGSGFFKMASSQIGQTMPIPAAAVPMSTGRLLTEAVKSSKGSAKIKFVSVSEKSLPAYESIAEYSSFGPTMDGRVKPDVVAPGEEIKSATSVSSENQCATERISGTSMATPLVSGIVAIVRQYLMGGYYPAGEKGMSEMGVTPSGALIKGVIINGASELKGFAQSGLPLEPSPSFRQGWGRVQLDTSLPLPGSGRSLQFEDWQNLKVTGERHVYCLRTPNLTDSGVGDSRISVTMTWMDAPGALSGGGYLVNDLDLDIASPEGAPGVSWGAAVRPDRINNVEKATIDYPVDNGEYRITVSAHQIKWPMGNGRGQLYSLVAFGPEGFTLSACSADESSDKDVEDSVVEIAASPSPVSAFRGGKAGEEDK</sequence>
<dbReference type="PROSITE" id="PS00138">
    <property type="entry name" value="SUBTILASE_SER"/>
    <property type="match status" value="1"/>
</dbReference>
<comment type="similarity">
    <text evidence="5">Belongs to the peptidase S8 family.</text>
</comment>
<evidence type="ECO:0000259" key="7">
    <source>
        <dbReference type="Pfam" id="PF00082"/>
    </source>
</evidence>
<dbReference type="CDD" id="cd04842">
    <property type="entry name" value="Peptidases_S8_Kp43_protease"/>
    <property type="match status" value="1"/>
</dbReference>
<feature type="domain" description="Peptidase S8/S53" evidence="7">
    <location>
        <begin position="412"/>
        <end position="877"/>
    </location>
</feature>